<evidence type="ECO:0000256" key="1">
    <source>
        <dbReference type="SAM" id="MobiDB-lite"/>
    </source>
</evidence>
<dbReference type="AlphaFoldDB" id="A0A317SVD0"/>
<organism evidence="2 3">
    <name type="scientific">Tuber magnatum</name>
    <name type="common">white Piedmont truffle</name>
    <dbReference type="NCBI Taxonomy" id="42249"/>
    <lineage>
        <taxon>Eukaryota</taxon>
        <taxon>Fungi</taxon>
        <taxon>Dikarya</taxon>
        <taxon>Ascomycota</taxon>
        <taxon>Pezizomycotina</taxon>
        <taxon>Pezizomycetes</taxon>
        <taxon>Pezizales</taxon>
        <taxon>Tuberaceae</taxon>
        <taxon>Tuber</taxon>
    </lineage>
</organism>
<evidence type="ECO:0000313" key="3">
    <source>
        <dbReference type="Proteomes" id="UP000246991"/>
    </source>
</evidence>
<evidence type="ECO:0000313" key="2">
    <source>
        <dbReference type="EMBL" id="PWW77071.1"/>
    </source>
</evidence>
<protein>
    <submittedName>
        <fullName evidence="2">Uncharacterized protein</fullName>
    </submittedName>
</protein>
<dbReference type="Proteomes" id="UP000246991">
    <property type="component" value="Unassembled WGS sequence"/>
</dbReference>
<name>A0A317SVD0_9PEZI</name>
<feature type="region of interest" description="Disordered" evidence="1">
    <location>
        <begin position="1"/>
        <end position="28"/>
    </location>
</feature>
<feature type="non-terminal residue" evidence="2">
    <location>
        <position position="1"/>
    </location>
</feature>
<dbReference type="EMBL" id="PYWC01000027">
    <property type="protein sequence ID" value="PWW77071.1"/>
    <property type="molecule type" value="Genomic_DNA"/>
</dbReference>
<accession>A0A317SVD0</accession>
<keyword evidence="3" id="KW-1185">Reference proteome</keyword>
<comment type="caution">
    <text evidence="2">The sequence shown here is derived from an EMBL/GenBank/DDBJ whole genome shotgun (WGS) entry which is preliminary data.</text>
</comment>
<sequence>VTLVPVHSHLQPTHPKSHESNPPPPTNHHHILFKHIRNSQPLLLPPFFHQRPNTLSRHEIYRFDPLSRIWFRLSIHNTSVDATGDASAHITLSI</sequence>
<reference evidence="2 3" key="1">
    <citation type="submission" date="2018-03" db="EMBL/GenBank/DDBJ databases">
        <title>Genomes of Pezizomycetes fungi and the evolution of truffles.</title>
        <authorList>
            <person name="Murat C."/>
            <person name="Payen T."/>
            <person name="Noel B."/>
            <person name="Kuo A."/>
            <person name="Martin F.M."/>
        </authorList>
    </citation>
    <scope>NUCLEOTIDE SEQUENCE [LARGE SCALE GENOMIC DNA]</scope>
    <source>
        <strain evidence="2">091103-1</strain>
    </source>
</reference>
<gene>
    <name evidence="2" type="ORF">C7212DRAFT_316773</name>
</gene>
<proteinExistence type="predicted"/>